<evidence type="ECO:0000313" key="2">
    <source>
        <dbReference type="EMBL" id="VFK29698.1"/>
    </source>
</evidence>
<gene>
    <name evidence="1" type="ORF">BECKMB1821G_GA0114241_101538</name>
    <name evidence="3" type="ORF">BECKMB1821H_GA0114242_101137</name>
    <name evidence="2" type="ORF">BECKMB1821I_GA0114274_101137</name>
</gene>
<name>A0A450XKM1_9GAMM</name>
<sequence length="203" mass="22136">MAYSNFTTGEVKLAFGLRDEVGHLFPEARPVEPNQWLQDALARGGRLALASSNEKARSEFIVAPILVEVVATNEYAFALFSGQSLDVDEERGLKGECDFILSKGTGALTIDAPVVALVEAKNEDIKAGLGQCIAQMVAARLFNETKGNAIETIHGCVTTGETWQFLKLQGSIITVDVGRYYLGELPRILGVFQAMIDFYQQCE</sequence>
<protein>
    <submittedName>
        <fullName evidence="2">Uncharacterized protein</fullName>
    </submittedName>
</protein>
<dbReference type="EMBL" id="CAADFO010000015">
    <property type="protein sequence ID" value="VFK25707.1"/>
    <property type="molecule type" value="Genomic_DNA"/>
</dbReference>
<evidence type="ECO:0000313" key="3">
    <source>
        <dbReference type="EMBL" id="VFK74874.1"/>
    </source>
</evidence>
<dbReference type="EMBL" id="CAADFQ010000011">
    <property type="protein sequence ID" value="VFK29698.1"/>
    <property type="molecule type" value="Genomic_DNA"/>
</dbReference>
<proteinExistence type="predicted"/>
<reference evidence="2" key="1">
    <citation type="submission" date="2019-02" db="EMBL/GenBank/DDBJ databases">
        <authorList>
            <person name="Gruber-Vodicka R. H."/>
            <person name="Seah K. B. B."/>
        </authorList>
    </citation>
    <scope>NUCLEOTIDE SEQUENCE</scope>
    <source>
        <strain evidence="1">BECK_BZ197</strain>
        <strain evidence="3">BECK_BZ198</strain>
        <strain evidence="2">BECK_BZ199</strain>
    </source>
</reference>
<dbReference type="EMBL" id="CAADGH010000011">
    <property type="protein sequence ID" value="VFK74874.1"/>
    <property type="molecule type" value="Genomic_DNA"/>
</dbReference>
<evidence type="ECO:0000313" key="1">
    <source>
        <dbReference type="EMBL" id="VFK25707.1"/>
    </source>
</evidence>
<accession>A0A450XKM1</accession>
<organism evidence="2">
    <name type="scientific">Candidatus Kentrum sp. MB</name>
    <dbReference type="NCBI Taxonomy" id="2138164"/>
    <lineage>
        <taxon>Bacteria</taxon>
        <taxon>Pseudomonadati</taxon>
        <taxon>Pseudomonadota</taxon>
        <taxon>Gammaproteobacteria</taxon>
        <taxon>Candidatus Kentrum</taxon>
    </lineage>
</organism>
<dbReference type="AlphaFoldDB" id="A0A450XKM1"/>